<protein>
    <submittedName>
        <fullName evidence="4">Serine/threonine-protein kinase PknD</fullName>
    </submittedName>
</protein>
<gene>
    <name evidence="4" type="primary">pknD_2</name>
    <name evidence="4" type="ORF">GKJPGBOP_07146</name>
</gene>
<reference evidence="4 5" key="1">
    <citation type="submission" date="2018-11" db="EMBL/GenBank/DDBJ databases">
        <title>Whole genome sequence of Streptomyces paromomycinus NBRC 15454(T).</title>
        <authorList>
            <person name="Komaki H."/>
            <person name="Tamura T."/>
        </authorList>
    </citation>
    <scope>NUCLEOTIDE SEQUENCE [LARGE SCALE GENOMIC DNA]</scope>
    <source>
        <strain evidence="4 5">NBRC 15454</strain>
    </source>
</reference>
<sequence>MTTPASVPVGTIVTVAGTGAAGFEGDGGPAVQARLNGPRIALDRAGNLYVSEVNNHRVRKVGTDGVISTIAGTGTYGLSGDGGPATAAQLAQPLGIAVDGAGNVYVAEWANGRVRKVTPQGIITTLAGGGSGGDGGRAVDASLSYPFAVAVDTAGNVYVTERFGQRVRKITADGGIHTVAGSGTAGFSGDGGPATAAQLNSPKGLGVDSAGNLYIGDQDNQRLRKVDTRGVITTVAGTGSPGYVRDGGPAADTRVNTPEGSVVDSAGNLYFADGGNHRVRKIRTDGTVVTIAGNGTGGYEGDEVPADSTTLYFPTTLALDDAGDLYVADGGNQRIRKIVGATRYDPAAPAVADLFGEVVSPHTVQRGRQFDLGARIRNRGPATVDGQQVTVVLTLADGLAGGPGTTGPRLTRTFPGARLIPHYASLDGVFRVSAPETTPPGSYESTLEIQYAGELNLKDNTFTLPVVVVAPAPVTDETALVIRQESVPRAAAGQAAKFNVVLDSPTGEPVNPGDIVQRFSAPTGFVFTGQPSYGYYNTIHGVIAGNLPYEIEDAGRTLVVTANPHVNTTSSDTGPLVYTLGVRALADARPGVHHDGTAVVGKHAPVQLSAEVTGDSQDELALRPAQESVPEAKPGDTVSFNVEIRSLGDQPVNPGTIGQRFTAPTGFAFTGGASYGYYYVQPAVTGNLQTQLEDGGRTLVITSNPHLNTGATDRTALLYTIGIRALPDAAPGSRPADGSAVIGRLAPVPLSAHVL</sequence>
<feature type="domain" description="Teneurin NHL" evidence="3">
    <location>
        <begin position="80"/>
        <end position="128"/>
    </location>
</feature>
<dbReference type="Pfam" id="PF01436">
    <property type="entry name" value="NHL"/>
    <property type="match status" value="1"/>
</dbReference>
<dbReference type="EMBL" id="BHZD01000001">
    <property type="protein sequence ID" value="GCD47380.1"/>
    <property type="molecule type" value="Genomic_DNA"/>
</dbReference>
<evidence type="ECO:0000256" key="2">
    <source>
        <dbReference type="PROSITE-ProRule" id="PRU00504"/>
    </source>
</evidence>
<dbReference type="Proteomes" id="UP000286746">
    <property type="component" value="Unassembled WGS sequence"/>
</dbReference>
<keyword evidence="5" id="KW-1185">Reference proteome</keyword>
<dbReference type="SUPFAM" id="SSF101898">
    <property type="entry name" value="NHL repeat"/>
    <property type="match status" value="1"/>
</dbReference>
<keyword evidence="4" id="KW-0808">Transferase</keyword>
<dbReference type="GO" id="GO:0005975">
    <property type="term" value="P:carbohydrate metabolic process"/>
    <property type="evidence" value="ECO:0007669"/>
    <property type="project" value="UniProtKB-ARBA"/>
</dbReference>
<dbReference type="InterPro" id="IPR013783">
    <property type="entry name" value="Ig-like_fold"/>
</dbReference>
<name>A0A401WDM8_STREY</name>
<dbReference type="Gene3D" id="2.60.40.10">
    <property type="entry name" value="Immunoglobulins"/>
    <property type="match status" value="1"/>
</dbReference>
<dbReference type="PROSITE" id="PS51125">
    <property type="entry name" value="NHL"/>
    <property type="match status" value="1"/>
</dbReference>
<dbReference type="InterPro" id="IPR056822">
    <property type="entry name" value="TEN_NHL"/>
</dbReference>
<dbReference type="InterPro" id="IPR001258">
    <property type="entry name" value="NHL_repeat"/>
</dbReference>
<dbReference type="InterPro" id="IPR011042">
    <property type="entry name" value="6-blade_b-propeller_TolB-like"/>
</dbReference>
<feature type="repeat" description="NHL" evidence="2">
    <location>
        <begin position="84"/>
        <end position="120"/>
    </location>
</feature>
<organism evidence="4 5">
    <name type="scientific">Streptomyces paromomycinus</name>
    <name type="common">Streptomyces rimosus subsp. paromomycinus</name>
    <dbReference type="NCBI Taxonomy" id="92743"/>
    <lineage>
        <taxon>Bacteria</taxon>
        <taxon>Bacillati</taxon>
        <taxon>Actinomycetota</taxon>
        <taxon>Actinomycetes</taxon>
        <taxon>Kitasatosporales</taxon>
        <taxon>Streptomycetaceae</taxon>
        <taxon>Streptomyces</taxon>
    </lineage>
</organism>
<evidence type="ECO:0000313" key="5">
    <source>
        <dbReference type="Proteomes" id="UP000286746"/>
    </source>
</evidence>
<dbReference type="AlphaFoldDB" id="A0A401WDM8"/>
<evidence type="ECO:0000259" key="3">
    <source>
        <dbReference type="Pfam" id="PF25021"/>
    </source>
</evidence>
<dbReference type="GO" id="GO:0016301">
    <property type="term" value="F:kinase activity"/>
    <property type="evidence" value="ECO:0007669"/>
    <property type="project" value="UniProtKB-KW"/>
</dbReference>
<accession>A0A401WDM8</accession>
<dbReference type="PANTHER" id="PTHR13833:SF71">
    <property type="entry name" value="NHL DOMAIN-CONTAINING PROTEIN"/>
    <property type="match status" value="1"/>
</dbReference>
<evidence type="ECO:0000313" key="4">
    <source>
        <dbReference type="EMBL" id="GCD47380.1"/>
    </source>
</evidence>
<dbReference type="CDD" id="cd14953">
    <property type="entry name" value="NHL_like_1"/>
    <property type="match status" value="1"/>
</dbReference>
<keyword evidence="1" id="KW-0677">Repeat</keyword>
<dbReference type="RefSeq" id="WP_246177754.1">
    <property type="nucleotide sequence ID" value="NZ_BHZD01000001.1"/>
</dbReference>
<feature type="domain" description="Teneurin NHL" evidence="3">
    <location>
        <begin position="188"/>
        <end position="238"/>
    </location>
</feature>
<proteinExistence type="predicted"/>
<evidence type="ECO:0000256" key="1">
    <source>
        <dbReference type="ARBA" id="ARBA00022737"/>
    </source>
</evidence>
<dbReference type="Gene3D" id="2.120.10.30">
    <property type="entry name" value="TolB, C-terminal domain"/>
    <property type="match status" value="3"/>
</dbReference>
<comment type="caution">
    <text evidence="4">The sequence shown here is derived from an EMBL/GenBank/DDBJ whole genome shotgun (WGS) entry which is preliminary data.</text>
</comment>
<dbReference type="PANTHER" id="PTHR13833">
    <property type="match status" value="1"/>
</dbReference>
<dbReference type="Pfam" id="PF25021">
    <property type="entry name" value="TEN_NHL"/>
    <property type="match status" value="2"/>
</dbReference>
<keyword evidence="4" id="KW-0418">Kinase</keyword>